<sequence length="441" mass="49242">MSAARSHGGSDNGHSASIQIDPPAQPIAPSATDMPFPLPAHRPIYNDDDEDSDEDDPLLGASSTTRGGRGPRHHQLVDQDDDETGQRRQSGEPAPFLYRLHDWLADHGTKLKSLWSNPRSVKVSLPRWQTVLKWTFILLNVVLVLGLVGLSGWLWYEFVDVCEVKDSESVQLQYSFRPEQYKSFFFHLDQSTVGDITVSQYESSYENDGGDEVMIYVNAKGSSSDIVRAVTLGSITNPDDSSIEANVYLSMREWDRDRAFKRGCIKIDVRIVFPQNMTHFDSLKIHNRNKGDVNLHLGPRVDGLYSQDPDNSYYPRLPAPEGLKVAVDRLDIKTNNGNVFFSNAIVKEDLKVIAAQGSIYGHITVDKRVETESKRSTILTIISDSTDLDVKASAETSANVVMTSTLQTLTGYFPYPNGTEPTAYLPRIELDGEQAFMDIRP</sequence>
<keyword evidence="2" id="KW-0812">Transmembrane</keyword>
<evidence type="ECO:0000313" key="4">
    <source>
        <dbReference type="Proteomes" id="UP000078512"/>
    </source>
</evidence>
<accession>A0A197JVU3</accession>
<organism evidence="3 4">
    <name type="scientific">Linnemannia elongata AG-77</name>
    <dbReference type="NCBI Taxonomy" id="1314771"/>
    <lineage>
        <taxon>Eukaryota</taxon>
        <taxon>Fungi</taxon>
        <taxon>Fungi incertae sedis</taxon>
        <taxon>Mucoromycota</taxon>
        <taxon>Mortierellomycotina</taxon>
        <taxon>Mortierellomycetes</taxon>
        <taxon>Mortierellales</taxon>
        <taxon>Mortierellaceae</taxon>
        <taxon>Linnemannia</taxon>
    </lineage>
</organism>
<evidence type="ECO:0000256" key="2">
    <source>
        <dbReference type="SAM" id="Phobius"/>
    </source>
</evidence>
<feature type="region of interest" description="Disordered" evidence="1">
    <location>
        <begin position="1"/>
        <end position="91"/>
    </location>
</feature>
<gene>
    <name evidence="3" type="ORF">K457DRAFT_126602</name>
</gene>
<reference evidence="3 4" key="1">
    <citation type="submission" date="2016-05" db="EMBL/GenBank/DDBJ databases">
        <title>Genome sequencing reveals origins of a unique bacterial endosymbiosis in the earliest lineages of terrestrial Fungi.</title>
        <authorList>
            <consortium name="DOE Joint Genome Institute"/>
            <person name="Uehling J."/>
            <person name="Gryganskyi A."/>
            <person name="Hameed K."/>
            <person name="Tschaplinski T."/>
            <person name="Misztal P."/>
            <person name="Wu S."/>
            <person name="Desiro A."/>
            <person name="Vande Pol N."/>
            <person name="Du Z.-Y."/>
            <person name="Zienkiewicz A."/>
            <person name="Zienkiewicz K."/>
            <person name="Morin E."/>
            <person name="Tisserant E."/>
            <person name="Splivallo R."/>
            <person name="Hainaut M."/>
            <person name="Henrissat B."/>
            <person name="Ohm R."/>
            <person name="Kuo A."/>
            <person name="Yan J."/>
            <person name="Lipzen A."/>
            <person name="Nolan M."/>
            <person name="Labutti K."/>
            <person name="Barry K."/>
            <person name="Goldstein A."/>
            <person name="Labbe J."/>
            <person name="Schadt C."/>
            <person name="Tuskan G."/>
            <person name="Grigoriev I."/>
            <person name="Martin F."/>
            <person name="Vilgalys R."/>
            <person name="Bonito G."/>
        </authorList>
    </citation>
    <scope>NUCLEOTIDE SEQUENCE [LARGE SCALE GENOMIC DNA]</scope>
    <source>
        <strain evidence="3 4">AG-77</strain>
    </source>
</reference>
<keyword evidence="4" id="KW-1185">Reference proteome</keyword>
<dbReference type="OrthoDB" id="2410056at2759"/>
<feature type="transmembrane region" description="Helical" evidence="2">
    <location>
        <begin position="134"/>
        <end position="156"/>
    </location>
</feature>
<feature type="compositionally biased region" description="Acidic residues" evidence="1">
    <location>
        <begin position="46"/>
        <end position="57"/>
    </location>
</feature>
<dbReference type="AlphaFoldDB" id="A0A197JVU3"/>
<protein>
    <recommendedName>
        <fullName evidence="5">Adhesin domain-containing protein</fullName>
    </recommendedName>
</protein>
<keyword evidence="2" id="KW-0472">Membrane</keyword>
<dbReference type="Proteomes" id="UP000078512">
    <property type="component" value="Unassembled WGS sequence"/>
</dbReference>
<dbReference type="EMBL" id="KV442047">
    <property type="protein sequence ID" value="OAQ28556.1"/>
    <property type="molecule type" value="Genomic_DNA"/>
</dbReference>
<proteinExistence type="predicted"/>
<name>A0A197JVU3_9FUNG</name>
<evidence type="ECO:0000256" key="1">
    <source>
        <dbReference type="SAM" id="MobiDB-lite"/>
    </source>
</evidence>
<feature type="compositionally biased region" description="Low complexity" evidence="1">
    <location>
        <begin position="16"/>
        <end position="31"/>
    </location>
</feature>
<evidence type="ECO:0000313" key="3">
    <source>
        <dbReference type="EMBL" id="OAQ28556.1"/>
    </source>
</evidence>
<evidence type="ECO:0008006" key="5">
    <source>
        <dbReference type="Google" id="ProtNLM"/>
    </source>
</evidence>
<keyword evidence="2" id="KW-1133">Transmembrane helix</keyword>